<evidence type="ECO:0008006" key="3">
    <source>
        <dbReference type="Google" id="ProtNLM"/>
    </source>
</evidence>
<gene>
    <name evidence="1" type="ORF">GCM10011328_41450</name>
</gene>
<accession>A0ABQ1H767</accession>
<keyword evidence="2" id="KW-1185">Reference proteome</keyword>
<reference evidence="2" key="1">
    <citation type="journal article" date="2019" name="Int. J. Syst. Evol. Microbiol.">
        <title>The Global Catalogue of Microorganisms (GCM) 10K type strain sequencing project: providing services to taxonomists for standard genome sequencing and annotation.</title>
        <authorList>
            <consortium name="The Broad Institute Genomics Platform"/>
            <consortium name="The Broad Institute Genome Sequencing Center for Infectious Disease"/>
            <person name="Wu L."/>
            <person name="Ma J."/>
        </authorList>
    </citation>
    <scope>NUCLEOTIDE SEQUENCE [LARGE SCALE GENOMIC DNA]</scope>
    <source>
        <strain evidence="2">CGMCC 1.12806</strain>
    </source>
</reference>
<dbReference type="InterPro" id="IPR010732">
    <property type="entry name" value="T6SS_TssG-like"/>
</dbReference>
<dbReference type="RefSeq" id="WP_188475432.1">
    <property type="nucleotide sequence ID" value="NZ_BMFZ01000017.1"/>
</dbReference>
<dbReference type="Pfam" id="PF06996">
    <property type="entry name" value="T6SS_TssG"/>
    <property type="match status" value="1"/>
</dbReference>
<sequence length="362" mass="40041">MGRESQAAHSRLNARLERDIGKINFFRFCQLLEQQPGCLPLGSTANPADDPVRFRPHPGMGFPVSELKAFETDEEHPDAPPTVRTTFMGLYGVDSPLPTSYIDDITQQREGHEALEGFLDIFNHRIMTQFYRIWRKYSYPATFEAGGKDNTSQSLLGLIGMGIPGSQQHFATPTSRFLALLGVMRQPGRTAEGVQALVRLLAPLTQADITPHCLRTVRIAAPMAFADEGANWLDGYTVMGDEAIDANSQLLISLHTSDSDEASEWLPGGQIYADFQVLLRVYLGWRYKACIQLTVPTQLLPAPILGDSPIRLGLTGVLGLGDDAPSEDIPEYFTVELGRYSGMAPDMHQEGNGRVIKYLFKK</sequence>
<proteinExistence type="predicted"/>
<organism evidence="1 2">
    <name type="scientific">Hafnia psychrotolerans</name>
    <dbReference type="NCBI Taxonomy" id="1477018"/>
    <lineage>
        <taxon>Bacteria</taxon>
        <taxon>Pseudomonadati</taxon>
        <taxon>Pseudomonadota</taxon>
        <taxon>Gammaproteobacteria</taxon>
        <taxon>Enterobacterales</taxon>
        <taxon>Hafniaceae</taxon>
        <taxon>Hafnia</taxon>
    </lineage>
</organism>
<dbReference type="PANTHER" id="PTHR35564">
    <property type="match status" value="1"/>
</dbReference>
<dbReference type="EMBL" id="BMFZ01000017">
    <property type="protein sequence ID" value="GGA61876.1"/>
    <property type="molecule type" value="Genomic_DNA"/>
</dbReference>
<evidence type="ECO:0000313" key="2">
    <source>
        <dbReference type="Proteomes" id="UP000627464"/>
    </source>
</evidence>
<evidence type="ECO:0000313" key="1">
    <source>
        <dbReference type="EMBL" id="GGA61876.1"/>
    </source>
</evidence>
<protein>
    <recommendedName>
        <fullName evidence="3">Type VI secretion system baseplate subunit TssG</fullName>
    </recommendedName>
</protein>
<dbReference type="Proteomes" id="UP000627464">
    <property type="component" value="Unassembled WGS sequence"/>
</dbReference>
<name>A0ABQ1H767_9GAMM</name>
<dbReference type="NCBIfam" id="TIGR03347">
    <property type="entry name" value="VI_chp_1"/>
    <property type="match status" value="1"/>
</dbReference>
<dbReference type="PANTHER" id="PTHR35564:SF3">
    <property type="entry name" value="TYPE VI SECRETION SYSTEM BASEPLATE SUBUNIT TSSG"/>
    <property type="match status" value="1"/>
</dbReference>
<comment type="caution">
    <text evidence="1">The sequence shown here is derived from an EMBL/GenBank/DDBJ whole genome shotgun (WGS) entry which is preliminary data.</text>
</comment>